<dbReference type="InterPro" id="IPR057059">
    <property type="entry name" value="LTI65/LTI78_PGEED"/>
</dbReference>
<dbReference type="GO" id="GO:0006950">
    <property type="term" value="P:response to stress"/>
    <property type="evidence" value="ECO:0007669"/>
    <property type="project" value="TreeGrafter"/>
</dbReference>
<evidence type="ECO:0000256" key="1">
    <source>
        <dbReference type="SAM" id="MobiDB-lite"/>
    </source>
</evidence>
<name>A0AAV8TYY5_9ROSI</name>
<dbReference type="Pfam" id="PF23402">
    <property type="entry name" value="LTI65_LTI78_NYQTKV"/>
    <property type="match status" value="1"/>
</dbReference>
<dbReference type="PANTHER" id="PTHR33836:SF1">
    <property type="entry name" value="LOW-TEMPERATURE-INDUCED 65 KDA PROTEIN-RELATED"/>
    <property type="match status" value="1"/>
</dbReference>
<feature type="compositionally biased region" description="Basic and acidic residues" evidence="1">
    <location>
        <begin position="214"/>
        <end position="223"/>
    </location>
</feature>
<feature type="region of interest" description="Disordered" evidence="1">
    <location>
        <begin position="405"/>
        <end position="453"/>
    </location>
</feature>
<proteinExistence type="predicted"/>
<evidence type="ECO:0000313" key="5">
    <source>
        <dbReference type="EMBL" id="KAJ8771395.1"/>
    </source>
</evidence>
<dbReference type="InterPro" id="IPR056605">
    <property type="entry name" value="LTI65_LTI78_N"/>
</dbReference>
<dbReference type="InterPro" id="IPR037491">
    <property type="entry name" value="LTI78/LTI65"/>
</dbReference>
<dbReference type="Pfam" id="PF23399">
    <property type="entry name" value="LTI65_PGEED"/>
    <property type="match status" value="1"/>
</dbReference>
<evidence type="ECO:0000259" key="2">
    <source>
        <dbReference type="Pfam" id="PF23399"/>
    </source>
</evidence>
<feature type="region of interest" description="Disordered" evidence="1">
    <location>
        <begin position="67"/>
        <end position="313"/>
    </location>
</feature>
<feature type="compositionally biased region" description="Basic and acidic residues" evidence="1">
    <location>
        <begin position="408"/>
        <end position="428"/>
    </location>
</feature>
<feature type="compositionally biased region" description="Basic and acidic residues" evidence="1">
    <location>
        <begin position="129"/>
        <end position="138"/>
    </location>
</feature>
<dbReference type="EMBL" id="JAIWQS010000002">
    <property type="protein sequence ID" value="KAJ8771395.1"/>
    <property type="molecule type" value="Genomic_DNA"/>
</dbReference>
<feature type="compositionally biased region" description="Acidic residues" evidence="1">
    <location>
        <begin position="100"/>
        <end position="116"/>
    </location>
</feature>
<keyword evidence="6" id="KW-1185">Reference proteome</keyword>
<evidence type="ECO:0000259" key="3">
    <source>
        <dbReference type="Pfam" id="PF23402"/>
    </source>
</evidence>
<organism evidence="5 6">
    <name type="scientific">Erythroxylum novogranatense</name>
    <dbReference type="NCBI Taxonomy" id="1862640"/>
    <lineage>
        <taxon>Eukaryota</taxon>
        <taxon>Viridiplantae</taxon>
        <taxon>Streptophyta</taxon>
        <taxon>Embryophyta</taxon>
        <taxon>Tracheophyta</taxon>
        <taxon>Spermatophyta</taxon>
        <taxon>Magnoliopsida</taxon>
        <taxon>eudicotyledons</taxon>
        <taxon>Gunneridae</taxon>
        <taxon>Pentapetalae</taxon>
        <taxon>rosids</taxon>
        <taxon>fabids</taxon>
        <taxon>Malpighiales</taxon>
        <taxon>Erythroxylaceae</taxon>
        <taxon>Erythroxylum</taxon>
    </lineage>
</organism>
<dbReference type="AlphaFoldDB" id="A0AAV8TYY5"/>
<gene>
    <name evidence="5" type="ORF">K2173_026572</name>
</gene>
<feature type="compositionally biased region" description="Polar residues" evidence="1">
    <location>
        <begin position="475"/>
        <end position="496"/>
    </location>
</feature>
<comment type="caution">
    <text evidence="5">The sequence shown here is derived from an EMBL/GenBank/DDBJ whole genome shotgun (WGS) entry which is preliminary data.</text>
</comment>
<protein>
    <recommendedName>
        <fullName evidence="7">Low-temperature-induced 65 kDa protein</fullName>
    </recommendedName>
</protein>
<feature type="region of interest" description="Disordered" evidence="1">
    <location>
        <begin position="465"/>
        <end position="508"/>
    </location>
</feature>
<feature type="domain" description="LTI65/LTI78 NYQTKV repeat" evidence="3">
    <location>
        <begin position="204"/>
        <end position="262"/>
    </location>
</feature>
<dbReference type="GO" id="GO:0009737">
    <property type="term" value="P:response to abscisic acid"/>
    <property type="evidence" value="ECO:0007669"/>
    <property type="project" value="InterPro"/>
</dbReference>
<feature type="compositionally biased region" description="Polar residues" evidence="1">
    <location>
        <begin position="267"/>
        <end position="279"/>
    </location>
</feature>
<feature type="compositionally biased region" description="Polar residues" evidence="1">
    <location>
        <begin position="167"/>
        <end position="183"/>
    </location>
</feature>
<sequence length="508" mass="55138">MDPPLMQRWQDMAAQDRPWFYKHSGTPPVLLHSNQACEIASLAMEETPHDVGLHDEDEKRSVLKKVKDKAKNKAKKLKDTLKLHGHGHNHHEEGRVPDDHDLDDEEDDEDEQMVDDPEIHGAYGATKSSELDHEKRSPAMEGTDPMNPQLKVAVERTSGIKEVPRAPTNTPASITPGIVQQTEGMDRLGGNVQEQEVRAGKPELNLEGLTSLEEDPHAPKDGPGDYIPSNYQSKVADPTGAGGEAAGISQVLRSLDEVSVSGDGEQGSEQILSTGSHDQISPEPIKQDNTQEPGTPTGQETSRTDTLPVDNGKRVASTMTEKLGPVYEKVAEAGHMVTEKLSPVYQKVSEAGSTVLSKVHGKEEAKRGIEGQDKGVSVKDYIAEKFRPREEDKALSEVISDALHRRKEKADEREKQIGKVTESEEVRRQLGSHSDGSYEEGKVPSSAFIPGKGVVGKVKGAVGSWFGKGEEESRPSQQSLGSSTAGPEGFSTSATAETGERRLQEVGN</sequence>
<dbReference type="Pfam" id="PF23403">
    <property type="entry name" value="LTI65_LTI78_N"/>
    <property type="match status" value="1"/>
</dbReference>
<feature type="compositionally biased region" description="Basic and acidic residues" evidence="1">
    <location>
        <begin position="498"/>
        <end position="508"/>
    </location>
</feature>
<feature type="domain" description="LTI65/LTI78 N-terminal" evidence="4">
    <location>
        <begin position="56"/>
        <end position="122"/>
    </location>
</feature>
<feature type="domain" description="LTI65/LTI78 PGEED repeat" evidence="2">
    <location>
        <begin position="373"/>
        <end position="403"/>
    </location>
</feature>
<evidence type="ECO:0000313" key="6">
    <source>
        <dbReference type="Proteomes" id="UP001159364"/>
    </source>
</evidence>
<evidence type="ECO:0000259" key="4">
    <source>
        <dbReference type="Pfam" id="PF23403"/>
    </source>
</evidence>
<evidence type="ECO:0008006" key="7">
    <source>
        <dbReference type="Google" id="ProtNLM"/>
    </source>
</evidence>
<feature type="compositionally biased region" description="Polar residues" evidence="1">
    <location>
        <begin position="287"/>
        <end position="305"/>
    </location>
</feature>
<reference evidence="5 6" key="1">
    <citation type="submission" date="2021-09" db="EMBL/GenBank/DDBJ databases">
        <title>Genomic insights and catalytic innovation underlie evolution of tropane alkaloids biosynthesis.</title>
        <authorList>
            <person name="Wang Y.-J."/>
            <person name="Tian T."/>
            <person name="Huang J.-P."/>
            <person name="Huang S.-X."/>
        </authorList>
    </citation>
    <scope>NUCLEOTIDE SEQUENCE [LARGE SCALE GENOMIC DNA]</scope>
    <source>
        <strain evidence="5">KIB-2018</strain>
        <tissue evidence="5">Leaf</tissue>
    </source>
</reference>
<feature type="compositionally biased region" description="Basic residues" evidence="1">
    <location>
        <begin position="67"/>
        <end position="76"/>
    </location>
</feature>
<dbReference type="InterPro" id="IPR057058">
    <property type="entry name" value="LTI65_LTI78_NYQTKV"/>
</dbReference>
<dbReference type="PANTHER" id="PTHR33836">
    <property type="entry name" value="LOW-TEMPERATURE-INDUCED 65 KDA PROTEIN-RELATED"/>
    <property type="match status" value="1"/>
</dbReference>
<accession>A0AAV8TYY5</accession>
<feature type="compositionally biased region" description="Basic and acidic residues" evidence="1">
    <location>
        <begin position="90"/>
        <end position="99"/>
    </location>
</feature>
<dbReference type="Proteomes" id="UP001159364">
    <property type="component" value="Linkage Group LG02"/>
</dbReference>